<dbReference type="EMBL" id="GU943104">
    <property type="protein sequence ID" value="ADD95845.1"/>
    <property type="molecule type" value="Genomic_DNA"/>
</dbReference>
<dbReference type="AlphaFoldDB" id="D6PJE4"/>
<sequence>RRDLRDLPDLRCLYQPSLPWRGLRELSAFHCLRSQLQPYFVDLSLNLTSSSPQPEPIFVN</sequence>
<reference evidence="1" key="1">
    <citation type="journal article" date="2010" name="ISME J.">
        <title>Metagenome of the Mediterranean deep chlorophyll maximum studied by direct and fosmid library 454 pyrosequencing.</title>
        <authorList>
            <person name="Ghai R."/>
            <person name="Martin-Cuadrado A.B."/>
            <person name="Molto A.G."/>
            <person name="Heredia I.G."/>
            <person name="Cabrera R."/>
            <person name="Martin J."/>
            <person name="Verdu M."/>
            <person name="Deschamps P."/>
            <person name="Moreira D."/>
            <person name="Lopez-Garcia P."/>
            <person name="Mira A."/>
            <person name="Rodriguez-Valera F."/>
        </authorList>
    </citation>
    <scope>NUCLEOTIDE SEQUENCE</scope>
</reference>
<accession>D6PJE4</accession>
<protein>
    <submittedName>
        <fullName evidence="1">Uncharacterized protein</fullName>
    </submittedName>
</protein>
<organism evidence="1">
    <name type="scientific">uncultured organism MedDCM-OCT-S09-C568</name>
    <dbReference type="NCBI Taxonomy" id="743651"/>
    <lineage>
        <taxon>unclassified sequences</taxon>
        <taxon>environmental samples</taxon>
    </lineage>
</organism>
<name>D6PJE4_9ZZZZ</name>
<proteinExistence type="predicted"/>
<feature type="non-terminal residue" evidence="1">
    <location>
        <position position="1"/>
    </location>
</feature>
<evidence type="ECO:0000313" key="1">
    <source>
        <dbReference type="EMBL" id="ADD95845.1"/>
    </source>
</evidence>